<dbReference type="eggNOG" id="KOG1202">
    <property type="taxonomic scope" value="Eukaryota"/>
</dbReference>
<dbReference type="InterPro" id="IPR016039">
    <property type="entry name" value="Thiolase-like"/>
</dbReference>
<dbReference type="RefSeq" id="XP_009041461.1">
    <property type="nucleotide sequence ID" value="XM_009043213.1"/>
</dbReference>
<dbReference type="PANTHER" id="PTHR43775">
    <property type="entry name" value="FATTY ACID SYNTHASE"/>
    <property type="match status" value="1"/>
</dbReference>
<accession>F0YM38</accession>
<dbReference type="GO" id="GO:0004312">
    <property type="term" value="F:fatty acid synthase activity"/>
    <property type="evidence" value="ECO:0007669"/>
    <property type="project" value="TreeGrafter"/>
</dbReference>
<evidence type="ECO:0000256" key="2">
    <source>
        <dbReference type="ARBA" id="ARBA00022553"/>
    </source>
</evidence>
<dbReference type="Gene3D" id="3.40.47.10">
    <property type="match status" value="1"/>
</dbReference>
<dbReference type="OrthoDB" id="5334845at2759"/>
<sequence>SVASGRISYLLGLIGPCFPVDSACSASLVAAHLASCKQACVAAGGILEAGMYVAFSVAGMLSNHGRCHSFDSRADGYCRAEGCGCVCIFNTSAITDEEIFVMHLGSSCLHNGQSATFTALNGSSQKNLLLRAGPANARFIEAHATGTSLGDPVETSSLADLFKSQSVSITSLKGNLGHMEGTAGVSGLLNLSNMLELRAVAAN</sequence>
<dbReference type="SMART" id="SM00825">
    <property type="entry name" value="PKS_KS"/>
    <property type="match status" value="1"/>
</dbReference>
<name>F0YM38_AURAN</name>
<dbReference type="InterPro" id="IPR020841">
    <property type="entry name" value="PKS_Beta-ketoAc_synthase_dom"/>
</dbReference>
<dbReference type="Pfam" id="PF00109">
    <property type="entry name" value="ketoacyl-synt"/>
    <property type="match status" value="1"/>
</dbReference>
<dbReference type="Proteomes" id="UP000002729">
    <property type="component" value="Unassembled WGS sequence"/>
</dbReference>
<dbReference type="InParanoid" id="F0YM38"/>
<dbReference type="OMA" id="CIFNTSA"/>
<dbReference type="InterPro" id="IPR050091">
    <property type="entry name" value="PKS_NRPS_Biosynth_Enz"/>
</dbReference>
<organism evidence="5">
    <name type="scientific">Aureococcus anophagefferens</name>
    <name type="common">Harmful bloom alga</name>
    <dbReference type="NCBI Taxonomy" id="44056"/>
    <lineage>
        <taxon>Eukaryota</taxon>
        <taxon>Sar</taxon>
        <taxon>Stramenopiles</taxon>
        <taxon>Ochrophyta</taxon>
        <taxon>Pelagophyceae</taxon>
        <taxon>Pelagomonadales</taxon>
        <taxon>Pelagomonadaceae</taxon>
        <taxon>Aureococcus</taxon>
    </lineage>
</organism>
<evidence type="ECO:0000313" key="5">
    <source>
        <dbReference type="Proteomes" id="UP000002729"/>
    </source>
</evidence>
<dbReference type="Pfam" id="PF02801">
    <property type="entry name" value="Ketoacyl-synt_C"/>
    <property type="match status" value="1"/>
</dbReference>
<dbReference type="InterPro" id="IPR014031">
    <property type="entry name" value="Ketoacyl_synth_C"/>
</dbReference>
<dbReference type="InterPro" id="IPR014030">
    <property type="entry name" value="Ketoacyl_synth_N"/>
</dbReference>
<keyword evidence="5" id="KW-1185">Reference proteome</keyword>
<keyword evidence="2" id="KW-0597">Phosphoprotein</keyword>
<evidence type="ECO:0000256" key="1">
    <source>
        <dbReference type="ARBA" id="ARBA00022450"/>
    </source>
</evidence>
<dbReference type="PROSITE" id="PS52004">
    <property type="entry name" value="KS3_2"/>
    <property type="match status" value="1"/>
</dbReference>
<dbReference type="SUPFAM" id="SSF53901">
    <property type="entry name" value="Thiolase-like"/>
    <property type="match status" value="1"/>
</dbReference>
<dbReference type="GO" id="GO:0006633">
    <property type="term" value="P:fatty acid biosynthetic process"/>
    <property type="evidence" value="ECO:0007669"/>
    <property type="project" value="TreeGrafter"/>
</dbReference>
<gene>
    <name evidence="4" type="ORF">AURANDRAFT_3803</name>
</gene>
<dbReference type="EMBL" id="GL833160">
    <property type="protein sequence ID" value="EGB03808.1"/>
    <property type="molecule type" value="Genomic_DNA"/>
</dbReference>
<dbReference type="PANTHER" id="PTHR43775:SF37">
    <property type="entry name" value="SI:DKEY-61P9.11"/>
    <property type="match status" value="1"/>
</dbReference>
<keyword evidence="1" id="KW-0596">Phosphopantetheine</keyword>
<evidence type="ECO:0000259" key="3">
    <source>
        <dbReference type="PROSITE" id="PS52004"/>
    </source>
</evidence>
<feature type="non-terminal residue" evidence="4">
    <location>
        <position position="1"/>
    </location>
</feature>
<dbReference type="GeneID" id="20221831"/>
<protein>
    <recommendedName>
        <fullName evidence="3">Ketosynthase family 3 (KS3) domain-containing protein</fullName>
    </recommendedName>
</protein>
<dbReference type="KEGG" id="aaf:AURANDRAFT_3803"/>
<dbReference type="CDD" id="cd00833">
    <property type="entry name" value="PKS"/>
    <property type="match status" value="1"/>
</dbReference>
<feature type="non-terminal residue" evidence="4">
    <location>
        <position position="203"/>
    </location>
</feature>
<dbReference type="AlphaFoldDB" id="F0YM38"/>
<evidence type="ECO:0000313" key="4">
    <source>
        <dbReference type="EMBL" id="EGB03808.1"/>
    </source>
</evidence>
<proteinExistence type="predicted"/>
<reference evidence="4 5" key="1">
    <citation type="journal article" date="2011" name="Proc. Natl. Acad. Sci. U.S.A.">
        <title>Niche of harmful alga Aureococcus anophagefferens revealed through ecogenomics.</title>
        <authorList>
            <person name="Gobler C.J."/>
            <person name="Berry D.L."/>
            <person name="Dyhrman S.T."/>
            <person name="Wilhelm S.W."/>
            <person name="Salamov A."/>
            <person name="Lobanov A.V."/>
            <person name="Zhang Y."/>
            <person name="Collier J.L."/>
            <person name="Wurch L.L."/>
            <person name="Kustka A.B."/>
            <person name="Dill B.D."/>
            <person name="Shah M."/>
            <person name="VerBerkmoes N.C."/>
            <person name="Kuo A."/>
            <person name="Terry A."/>
            <person name="Pangilinan J."/>
            <person name="Lindquist E.A."/>
            <person name="Lucas S."/>
            <person name="Paulsen I.T."/>
            <person name="Hattenrath-Lehmann T.K."/>
            <person name="Talmage S.C."/>
            <person name="Walker E.A."/>
            <person name="Koch F."/>
            <person name="Burson A.M."/>
            <person name="Marcoval M.A."/>
            <person name="Tang Y.Z."/>
            <person name="Lecleir G.R."/>
            <person name="Coyne K.J."/>
            <person name="Berg G.M."/>
            <person name="Bertrand E.M."/>
            <person name="Saito M.A."/>
            <person name="Gladyshev V.N."/>
            <person name="Grigoriev I.V."/>
        </authorList>
    </citation>
    <scope>NUCLEOTIDE SEQUENCE [LARGE SCALE GENOMIC DNA]</scope>
    <source>
        <strain evidence="5">CCMP 1984</strain>
    </source>
</reference>
<feature type="domain" description="Ketosynthase family 3 (KS3)" evidence="3">
    <location>
        <begin position="1"/>
        <end position="203"/>
    </location>
</feature>